<accession>A0A0N1H053</accession>
<dbReference type="Proteomes" id="UP000038010">
    <property type="component" value="Unassembled WGS sequence"/>
</dbReference>
<feature type="region of interest" description="Disordered" evidence="1">
    <location>
        <begin position="1"/>
        <end position="46"/>
    </location>
</feature>
<feature type="compositionally biased region" description="Basic and acidic residues" evidence="1">
    <location>
        <begin position="181"/>
        <end position="192"/>
    </location>
</feature>
<keyword evidence="3" id="KW-1185">Reference proteome</keyword>
<dbReference type="GeneID" id="28738191"/>
<evidence type="ECO:0000313" key="2">
    <source>
        <dbReference type="EMBL" id="KPI36970.1"/>
    </source>
</evidence>
<gene>
    <name evidence="2" type="ORF">AB675_6048</name>
</gene>
<organism evidence="2 3">
    <name type="scientific">Cyphellophora attinorum</name>
    <dbReference type="NCBI Taxonomy" id="1664694"/>
    <lineage>
        <taxon>Eukaryota</taxon>
        <taxon>Fungi</taxon>
        <taxon>Dikarya</taxon>
        <taxon>Ascomycota</taxon>
        <taxon>Pezizomycotina</taxon>
        <taxon>Eurotiomycetes</taxon>
        <taxon>Chaetothyriomycetidae</taxon>
        <taxon>Chaetothyriales</taxon>
        <taxon>Cyphellophoraceae</taxon>
        <taxon>Cyphellophora</taxon>
    </lineage>
</organism>
<feature type="region of interest" description="Disordered" evidence="1">
    <location>
        <begin position="128"/>
        <end position="215"/>
    </location>
</feature>
<feature type="region of interest" description="Disordered" evidence="1">
    <location>
        <begin position="228"/>
        <end position="337"/>
    </location>
</feature>
<feature type="compositionally biased region" description="Low complexity" evidence="1">
    <location>
        <begin position="228"/>
        <end position="238"/>
    </location>
</feature>
<feature type="compositionally biased region" description="Low complexity" evidence="1">
    <location>
        <begin position="128"/>
        <end position="140"/>
    </location>
</feature>
<protein>
    <submittedName>
        <fullName evidence="2">Uncharacterized protein</fullName>
    </submittedName>
</protein>
<evidence type="ECO:0000256" key="1">
    <source>
        <dbReference type="SAM" id="MobiDB-lite"/>
    </source>
</evidence>
<name>A0A0N1H053_9EURO</name>
<dbReference type="RefSeq" id="XP_017996933.1">
    <property type="nucleotide sequence ID" value="XM_018146311.1"/>
</dbReference>
<sequence>MPSTPVNSGAALPEVPALANTPSSTAAPGLPPPSTGTADVPRVAQHPIELSNNDLPLFEETLAAIDTWVGDPDFEAFLELATNTPIPAGDYESGWAEREVDNDPRPDDVGDWGLDVLMAQNAQGVPGAPAAAAAAADRTAGGAGTEGEPITISDSDSEDINTSGVLEAEAPTPTVGSGKRRREDEASTHRGEGAALVDNEPGQITPTKIPRTMSEGWPARSSLMLAGGVSSGSSPVAGVQGGQPSRGRWRNSDQGQLGGASNMKYAPRMAQPVRGSAGGQRQTRPPNFGHVVPGYSQDAPVGVPRPQNQQQRHPLPLAGRSAPAPAPLPPRPRPDHNRIRTWTVLGSRIEARDSRMRRDLYQALFPTIRLLMAIRQELGIPGTETIRLRADYDTVWRGLDRRIQDLRLQLPLHHHLRTWPIHRHDAGEGAWVNYIGDWDLAVRYFDNAEARRQWIAQNWNTPQPQQENDDQAPVRVSEMFAARPEAREFEQADGRWWLAEEVEVDMEDFNPIIASMRNL</sequence>
<dbReference type="VEuPathDB" id="FungiDB:AB675_6048"/>
<feature type="compositionally biased region" description="Low complexity" evidence="1">
    <location>
        <begin position="314"/>
        <end position="323"/>
    </location>
</feature>
<comment type="caution">
    <text evidence="2">The sequence shown here is derived from an EMBL/GenBank/DDBJ whole genome shotgun (WGS) entry which is preliminary data.</text>
</comment>
<reference evidence="2 3" key="1">
    <citation type="submission" date="2015-06" db="EMBL/GenBank/DDBJ databases">
        <title>Draft genome of the ant-associated black yeast Phialophora attae CBS 131958.</title>
        <authorList>
            <person name="Moreno L.F."/>
            <person name="Stielow B.J."/>
            <person name="de Hoog S."/>
            <person name="Vicente V.A."/>
            <person name="Weiss V.A."/>
            <person name="de Vries M."/>
            <person name="Cruz L.M."/>
            <person name="Souza E.M."/>
        </authorList>
    </citation>
    <scope>NUCLEOTIDE SEQUENCE [LARGE SCALE GENOMIC DNA]</scope>
    <source>
        <strain evidence="2 3">CBS 131958</strain>
    </source>
</reference>
<dbReference type="AlphaFoldDB" id="A0A0N1H053"/>
<proteinExistence type="predicted"/>
<dbReference type="EMBL" id="LFJN01000027">
    <property type="protein sequence ID" value="KPI36970.1"/>
    <property type="molecule type" value="Genomic_DNA"/>
</dbReference>
<evidence type="ECO:0000313" key="3">
    <source>
        <dbReference type="Proteomes" id="UP000038010"/>
    </source>
</evidence>